<evidence type="ECO:0000313" key="4">
    <source>
        <dbReference type="WBParaSite" id="HPBE_0002691601-mRNA-1"/>
    </source>
</evidence>
<reference evidence="4" key="2">
    <citation type="submission" date="2019-09" db="UniProtKB">
        <authorList>
            <consortium name="WormBaseParasite"/>
        </authorList>
    </citation>
    <scope>IDENTIFICATION</scope>
</reference>
<keyword evidence="3" id="KW-1185">Reference proteome</keyword>
<dbReference type="EMBL" id="UZAH01041280">
    <property type="protein sequence ID" value="VDP59998.1"/>
    <property type="molecule type" value="Genomic_DNA"/>
</dbReference>
<dbReference type="WBParaSite" id="HPBE_0002691601-mRNA-1">
    <property type="protein sequence ID" value="HPBE_0002691601-mRNA-1"/>
    <property type="gene ID" value="HPBE_0002691601"/>
</dbReference>
<evidence type="ECO:0000313" key="3">
    <source>
        <dbReference type="Proteomes" id="UP000050761"/>
    </source>
</evidence>
<accession>A0A3P8FK76</accession>
<evidence type="ECO:0000313" key="2">
    <source>
        <dbReference type="EMBL" id="VDP59998.1"/>
    </source>
</evidence>
<name>A0A183GW46_HELPZ</name>
<evidence type="ECO:0000256" key="1">
    <source>
        <dbReference type="SAM" id="MobiDB-lite"/>
    </source>
</evidence>
<accession>A0A183GW46</accession>
<feature type="region of interest" description="Disordered" evidence="1">
    <location>
        <begin position="46"/>
        <end position="66"/>
    </location>
</feature>
<sequence>MAFHPVETEAVVEALLTQGVPTQYIGVPRELHSGFTTKISQFYTMSSSSTRREGFSMGVPYPQSPP</sequence>
<dbReference type="Proteomes" id="UP000050761">
    <property type="component" value="Unassembled WGS sequence"/>
</dbReference>
<proteinExistence type="predicted"/>
<reference evidence="2 3" key="1">
    <citation type="submission" date="2018-11" db="EMBL/GenBank/DDBJ databases">
        <authorList>
            <consortium name="Pathogen Informatics"/>
        </authorList>
    </citation>
    <scope>NUCLEOTIDE SEQUENCE [LARGE SCALE GENOMIC DNA]</scope>
</reference>
<dbReference type="AlphaFoldDB" id="A0A183GW46"/>
<organism evidence="3 4">
    <name type="scientific">Heligmosomoides polygyrus</name>
    <name type="common">Parasitic roundworm</name>
    <dbReference type="NCBI Taxonomy" id="6339"/>
    <lineage>
        <taxon>Eukaryota</taxon>
        <taxon>Metazoa</taxon>
        <taxon>Ecdysozoa</taxon>
        <taxon>Nematoda</taxon>
        <taxon>Chromadorea</taxon>
        <taxon>Rhabditida</taxon>
        <taxon>Rhabditina</taxon>
        <taxon>Rhabditomorpha</taxon>
        <taxon>Strongyloidea</taxon>
        <taxon>Heligmosomidae</taxon>
        <taxon>Heligmosomoides</taxon>
    </lineage>
</organism>
<dbReference type="OrthoDB" id="410104at2759"/>
<gene>
    <name evidence="2" type="ORF">HPBE_LOCUS26914</name>
</gene>
<protein>
    <submittedName>
        <fullName evidence="4">TPP_enzyme_N domain-containing protein</fullName>
    </submittedName>
</protein>